<gene>
    <name evidence="1" type="ORF">SDC9_106585</name>
</gene>
<dbReference type="Gene3D" id="1.20.1260.10">
    <property type="match status" value="1"/>
</dbReference>
<dbReference type="InterPro" id="IPR012347">
    <property type="entry name" value="Ferritin-like"/>
</dbReference>
<dbReference type="EMBL" id="VSSQ01017436">
    <property type="protein sequence ID" value="MPM59739.1"/>
    <property type="molecule type" value="Genomic_DNA"/>
</dbReference>
<evidence type="ECO:0000313" key="1">
    <source>
        <dbReference type="EMBL" id="MPM59739.1"/>
    </source>
</evidence>
<protein>
    <recommendedName>
        <fullName evidence="2">DUF2383 domain-containing protein</fullName>
    </recommendedName>
</protein>
<reference evidence="1" key="1">
    <citation type="submission" date="2019-08" db="EMBL/GenBank/DDBJ databases">
        <authorList>
            <person name="Kucharzyk K."/>
            <person name="Murdoch R.W."/>
            <person name="Higgins S."/>
            <person name="Loffler F."/>
        </authorList>
    </citation>
    <scope>NUCLEOTIDE SEQUENCE</scope>
</reference>
<sequence>MNSNDTIELLKECDSGSKMAVSSIDEVLDKVSDEKFKIMLVDFKDKHSKLGNEIHGLLLSYNEQDKEPNPVAKSMSWIKTNIIMSMKESDKTVADLITDGCNMGVKSLNRYLNQYSTADEKSRQICNELISIEDKFAKDIRCYL</sequence>
<accession>A0A645B2U7</accession>
<comment type="caution">
    <text evidence="1">The sequence shown here is derived from an EMBL/GenBank/DDBJ whole genome shotgun (WGS) entry which is preliminary data.</text>
</comment>
<proteinExistence type="predicted"/>
<name>A0A645B2U7_9ZZZZ</name>
<evidence type="ECO:0008006" key="2">
    <source>
        <dbReference type="Google" id="ProtNLM"/>
    </source>
</evidence>
<organism evidence="1">
    <name type="scientific">bioreactor metagenome</name>
    <dbReference type="NCBI Taxonomy" id="1076179"/>
    <lineage>
        <taxon>unclassified sequences</taxon>
        <taxon>metagenomes</taxon>
        <taxon>ecological metagenomes</taxon>
    </lineage>
</organism>
<dbReference type="AlphaFoldDB" id="A0A645B2U7"/>